<keyword evidence="6" id="KW-1185">Reference proteome</keyword>
<gene>
    <name evidence="5" type="ORF">DB32_003568</name>
</gene>
<dbReference type="OrthoDB" id="9762687at2"/>
<feature type="transmembrane region" description="Helical" evidence="2">
    <location>
        <begin position="35"/>
        <end position="54"/>
    </location>
</feature>
<dbReference type="Pfam" id="PF09822">
    <property type="entry name" value="ABC_transp_aux"/>
    <property type="match status" value="1"/>
</dbReference>
<dbReference type="Proteomes" id="UP000034883">
    <property type="component" value="Chromosome"/>
</dbReference>
<dbReference type="SUPFAM" id="SSF52317">
    <property type="entry name" value="Class I glutamine amidotransferase-like"/>
    <property type="match status" value="1"/>
</dbReference>
<feature type="domain" description="ABC-type uncharacterised transport system" evidence="3">
    <location>
        <begin position="207"/>
        <end position="463"/>
    </location>
</feature>
<evidence type="ECO:0000313" key="6">
    <source>
        <dbReference type="Proteomes" id="UP000034883"/>
    </source>
</evidence>
<evidence type="ECO:0000256" key="2">
    <source>
        <dbReference type="SAM" id="Phobius"/>
    </source>
</evidence>
<evidence type="ECO:0000259" key="3">
    <source>
        <dbReference type="Pfam" id="PF09822"/>
    </source>
</evidence>
<sequence length="529" mass="58528">MTSDKTRTPEPKETAEKSARDDAASKRRFEGRTNVVVASLLVLAIALMGNYLSFRHYQRWDWTSEGVFTLSDRTRAVLRELDHDVDAWLVLSSAEPNYQDLRELLQRYRAESQRITLHFVDPDREPGEYRVLAERLRLGHADLGGGVLGSDVAVVLESGDRQWKIGRDDLVSVDFDALEAGEARVDVRSEQALTGGLLEVTAGRPTKVCVTQGHGEWTLGRGAERDLGALQDQMRRDNLDIQPFETRGAQRVPEDCDALFVVGPTTAFTSAEAELIRGYVQSGGNLFVAADPELRDEQITATGLEEVLRDFGIRIDRSLVLELDPRFLPQSATSPIGPYLVASWGDHPITRPFRDPPAGVLFQIARSVRPVDPDRATTLLSTSESSFAETELAQMIQRGEPSRDDADLAGPVSIAVATRVERLGEAPEGETEDAAEDREGGRVVVVGDADFLDSQYLGLQEVMNYELASAIVGWLTEREALIELPGRSVEARPVRMSQEDVDGLGFRVVVLLPAAIFFLGFAVWWNRRS</sequence>
<feature type="region of interest" description="Disordered" evidence="1">
    <location>
        <begin position="1"/>
        <end position="25"/>
    </location>
</feature>
<dbReference type="KEGG" id="samy:DB32_003568"/>
<dbReference type="Pfam" id="PF23357">
    <property type="entry name" value="DUF7088"/>
    <property type="match status" value="1"/>
</dbReference>
<keyword evidence="2" id="KW-0812">Transmembrane</keyword>
<evidence type="ECO:0000313" key="5">
    <source>
        <dbReference type="EMBL" id="AKF06419.1"/>
    </source>
</evidence>
<feature type="transmembrane region" description="Helical" evidence="2">
    <location>
        <begin position="504"/>
        <end position="525"/>
    </location>
</feature>
<reference evidence="5 6" key="1">
    <citation type="submission" date="2015-03" db="EMBL/GenBank/DDBJ databases">
        <title>Genome assembly of Sandaracinus amylolyticus DSM 53668.</title>
        <authorList>
            <person name="Sharma G."/>
            <person name="Subramanian S."/>
        </authorList>
    </citation>
    <scope>NUCLEOTIDE SEQUENCE [LARGE SCALE GENOMIC DNA]</scope>
    <source>
        <strain evidence="5 6">DSM 53668</strain>
    </source>
</reference>
<dbReference type="InterPro" id="IPR029062">
    <property type="entry name" value="Class_I_gatase-like"/>
</dbReference>
<dbReference type="STRING" id="927083.DB32_003568"/>
<feature type="domain" description="DUF7088" evidence="4">
    <location>
        <begin position="65"/>
        <end position="127"/>
    </location>
</feature>
<dbReference type="AlphaFoldDB" id="A0A0F6SF68"/>
<keyword evidence="2" id="KW-0472">Membrane</keyword>
<dbReference type="InterPro" id="IPR019196">
    <property type="entry name" value="ABC_transp_unknown"/>
</dbReference>
<dbReference type="EMBL" id="CP011125">
    <property type="protein sequence ID" value="AKF06419.1"/>
    <property type="molecule type" value="Genomic_DNA"/>
</dbReference>
<accession>A0A0F6SF68</accession>
<name>A0A0F6SF68_9BACT</name>
<evidence type="ECO:0000256" key="1">
    <source>
        <dbReference type="SAM" id="MobiDB-lite"/>
    </source>
</evidence>
<keyword evidence="2" id="KW-1133">Transmembrane helix</keyword>
<protein>
    <submittedName>
        <fullName evidence="5">Mucin 2</fullName>
    </submittedName>
</protein>
<dbReference type="InterPro" id="IPR055396">
    <property type="entry name" value="DUF7088"/>
</dbReference>
<evidence type="ECO:0000259" key="4">
    <source>
        <dbReference type="Pfam" id="PF23357"/>
    </source>
</evidence>
<organism evidence="5 6">
    <name type="scientific">Sandaracinus amylolyticus</name>
    <dbReference type="NCBI Taxonomy" id="927083"/>
    <lineage>
        <taxon>Bacteria</taxon>
        <taxon>Pseudomonadati</taxon>
        <taxon>Myxococcota</taxon>
        <taxon>Polyangia</taxon>
        <taxon>Polyangiales</taxon>
        <taxon>Sandaracinaceae</taxon>
        <taxon>Sandaracinus</taxon>
    </lineage>
</organism>
<dbReference type="RefSeq" id="WP_053233597.1">
    <property type="nucleotide sequence ID" value="NZ_CP011125.1"/>
</dbReference>
<proteinExistence type="predicted"/>